<dbReference type="GO" id="GO:0003713">
    <property type="term" value="F:transcription coactivator activity"/>
    <property type="evidence" value="ECO:0007669"/>
    <property type="project" value="TreeGrafter"/>
</dbReference>
<dbReference type="GO" id="GO:0005634">
    <property type="term" value="C:nucleus"/>
    <property type="evidence" value="ECO:0007669"/>
    <property type="project" value="UniProtKB-SubCell"/>
</dbReference>
<dbReference type="InterPro" id="IPR024738">
    <property type="entry name" value="Hfi1/Tada1"/>
</dbReference>
<reference evidence="5" key="1">
    <citation type="submission" date="2016-10" db="EMBL/GenBank/DDBJ databases">
        <authorList>
            <person name="Benchimol M."/>
            <person name="Almeida L.G."/>
            <person name="Vasconcelos A.T."/>
            <person name="Perreira-Neves A."/>
            <person name="Rosa I.A."/>
            <person name="Tasca T."/>
            <person name="Bogo M.R."/>
            <person name="de Souza W."/>
        </authorList>
    </citation>
    <scope>NUCLEOTIDE SEQUENCE [LARGE SCALE GENOMIC DNA]</scope>
    <source>
        <strain evidence="5">K</strain>
    </source>
</reference>
<evidence type="ECO:0000313" key="5">
    <source>
        <dbReference type="EMBL" id="OHS95873.1"/>
    </source>
</evidence>
<dbReference type="GeneID" id="94830059"/>
<evidence type="ECO:0000313" key="6">
    <source>
        <dbReference type="Proteomes" id="UP000179807"/>
    </source>
</evidence>
<dbReference type="GO" id="GO:0000124">
    <property type="term" value="C:SAGA complex"/>
    <property type="evidence" value="ECO:0007669"/>
    <property type="project" value="TreeGrafter"/>
</dbReference>
<gene>
    <name evidence="5" type="ORF">TRFO_10282</name>
</gene>
<evidence type="ECO:0000256" key="3">
    <source>
        <dbReference type="ARBA" id="ARBA00023163"/>
    </source>
</evidence>
<dbReference type="VEuPathDB" id="TrichDB:TRFO_10282"/>
<proteinExistence type="predicted"/>
<accession>A0A1J4JB28</accession>
<dbReference type="RefSeq" id="XP_068349010.1">
    <property type="nucleotide sequence ID" value="XM_068495355.1"/>
</dbReference>
<dbReference type="GO" id="GO:0006357">
    <property type="term" value="P:regulation of transcription by RNA polymerase II"/>
    <property type="evidence" value="ECO:0007669"/>
    <property type="project" value="TreeGrafter"/>
</dbReference>
<organism evidence="5 6">
    <name type="scientific">Tritrichomonas foetus</name>
    <dbReference type="NCBI Taxonomy" id="1144522"/>
    <lineage>
        <taxon>Eukaryota</taxon>
        <taxon>Metamonada</taxon>
        <taxon>Parabasalia</taxon>
        <taxon>Tritrichomonadida</taxon>
        <taxon>Tritrichomonadidae</taxon>
        <taxon>Tritrichomonas</taxon>
    </lineage>
</organism>
<evidence type="ECO:0000256" key="2">
    <source>
        <dbReference type="ARBA" id="ARBA00023015"/>
    </source>
</evidence>
<comment type="caution">
    <text evidence="5">The sequence shown here is derived from an EMBL/GenBank/DDBJ whole genome shotgun (WGS) entry which is preliminary data.</text>
</comment>
<dbReference type="Proteomes" id="UP000179807">
    <property type="component" value="Unassembled WGS sequence"/>
</dbReference>
<keyword evidence="4" id="KW-0539">Nucleus</keyword>
<dbReference type="PANTHER" id="PTHR21277:SF5">
    <property type="entry name" value="TRANSCRIPTIONAL ADAPTER 1"/>
    <property type="match status" value="1"/>
</dbReference>
<evidence type="ECO:0000256" key="1">
    <source>
        <dbReference type="ARBA" id="ARBA00004123"/>
    </source>
</evidence>
<dbReference type="EMBL" id="MLAK01001215">
    <property type="protein sequence ID" value="OHS95873.1"/>
    <property type="molecule type" value="Genomic_DNA"/>
</dbReference>
<sequence>MHPNYASEGVQVSSDPAAELRALKPVGNIYTSRKDVRSIRQQLQELVPEKEYWTTFASFLHGMCSKKNYDKAINEFLTTDQARALHNELLRAIIFNAHFSRIPPPDVVPKRMPILPKRDDIIIAEKDPKIINIKTYTASDLRRLPSSRELNLRIKDLLSNSKLSGIIADPEAVNRLQFALRGYITAILKKSYDLISPPNSYSERKTATHQDIFYVLKTDKILSSTVSLSVFTKYSTIC</sequence>
<keyword evidence="3" id="KW-0804">Transcription</keyword>
<dbReference type="Pfam" id="PF12767">
    <property type="entry name" value="SAGA-Tad1"/>
    <property type="match status" value="1"/>
</dbReference>
<evidence type="ECO:0000256" key="4">
    <source>
        <dbReference type="ARBA" id="ARBA00023242"/>
    </source>
</evidence>
<name>A0A1J4JB28_9EUKA</name>
<dbReference type="OrthoDB" id="10264870at2759"/>
<dbReference type="AlphaFoldDB" id="A0A1J4JB28"/>
<keyword evidence="6" id="KW-1185">Reference proteome</keyword>
<comment type="subcellular location">
    <subcellularLocation>
        <location evidence="1">Nucleus</location>
    </subcellularLocation>
</comment>
<protein>
    <submittedName>
        <fullName evidence="5">Uncharacterized protein</fullName>
    </submittedName>
</protein>
<dbReference type="PANTHER" id="PTHR21277">
    <property type="entry name" value="TRANSCRIPTIONAL ADAPTER 1"/>
    <property type="match status" value="1"/>
</dbReference>
<keyword evidence="2" id="KW-0805">Transcription regulation</keyword>